<evidence type="ECO:0000256" key="2">
    <source>
        <dbReference type="ARBA" id="ARBA00008854"/>
    </source>
</evidence>
<sequence>MIYLLVLIVLLSVFWIFTYNSLIKYRNWVRESWAQIDVQLKRRYDLIPNLVETVKGYAKHEQETLEKVIRARNDLVGTGKSPQERVDADIALTSTLRSLFALAEAYPDLKANQNFMMLQEELSGTENKIAYARQLYNNTIMKYNTKIQSFPTNLIASFHGFTEESMLEIPERERENIQVRF</sequence>
<evidence type="ECO:0000256" key="4">
    <source>
        <dbReference type="ARBA" id="ARBA00022989"/>
    </source>
</evidence>
<gene>
    <name evidence="6" type="ORF">F9B85_01135</name>
</gene>
<dbReference type="InterPro" id="IPR023353">
    <property type="entry name" value="LemA-like_dom_sf"/>
</dbReference>
<dbReference type="InterPro" id="IPR007156">
    <property type="entry name" value="MamQ_LemA"/>
</dbReference>
<comment type="subcellular location">
    <subcellularLocation>
        <location evidence="1">Membrane</location>
        <topology evidence="1">Single-pass membrane protein</topology>
    </subcellularLocation>
</comment>
<evidence type="ECO:0000256" key="5">
    <source>
        <dbReference type="ARBA" id="ARBA00023136"/>
    </source>
</evidence>
<dbReference type="GO" id="GO:0016020">
    <property type="term" value="C:membrane"/>
    <property type="evidence" value="ECO:0007669"/>
    <property type="project" value="UniProtKB-SubCell"/>
</dbReference>
<dbReference type="EMBL" id="WBXO01000001">
    <property type="protein sequence ID" value="KAB2954674.1"/>
    <property type="molecule type" value="Genomic_DNA"/>
</dbReference>
<dbReference type="RefSeq" id="WP_151618339.1">
    <property type="nucleotide sequence ID" value="NZ_WBXO01000001.1"/>
</dbReference>
<keyword evidence="7" id="KW-1185">Reference proteome</keyword>
<dbReference type="Pfam" id="PF04011">
    <property type="entry name" value="LemA"/>
    <property type="match status" value="1"/>
</dbReference>
<evidence type="ECO:0000256" key="1">
    <source>
        <dbReference type="ARBA" id="ARBA00004167"/>
    </source>
</evidence>
<keyword evidence="3" id="KW-0812">Transmembrane</keyword>
<dbReference type="PANTHER" id="PTHR34478">
    <property type="entry name" value="PROTEIN LEMA"/>
    <property type="match status" value="1"/>
</dbReference>
<dbReference type="OrthoDB" id="9804152at2"/>
<dbReference type="AlphaFoldDB" id="A0A6I0EW67"/>
<name>A0A6I0EW67_9FIRM</name>
<evidence type="ECO:0000313" key="7">
    <source>
        <dbReference type="Proteomes" id="UP000468766"/>
    </source>
</evidence>
<comment type="caution">
    <text evidence="6">The sequence shown here is derived from an EMBL/GenBank/DDBJ whole genome shotgun (WGS) entry which is preliminary data.</text>
</comment>
<evidence type="ECO:0000256" key="3">
    <source>
        <dbReference type="ARBA" id="ARBA00022692"/>
    </source>
</evidence>
<reference evidence="6 7" key="1">
    <citation type="submission" date="2019-10" db="EMBL/GenBank/DDBJ databases">
        <title>Whole-genome sequence of the extremophile Heliorestis acidaminivorans DSM 24790.</title>
        <authorList>
            <person name="Kyndt J.A."/>
            <person name="Meyer T.E."/>
        </authorList>
    </citation>
    <scope>NUCLEOTIDE SEQUENCE [LARGE SCALE GENOMIC DNA]</scope>
    <source>
        <strain evidence="6 7">DSM 24790</strain>
    </source>
</reference>
<keyword evidence="5" id="KW-0472">Membrane</keyword>
<dbReference type="PANTHER" id="PTHR34478:SF2">
    <property type="entry name" value="MEMBRANE PROTEIN"/>
    <property type="match status" value="1"/>
</dbReference>
<comment type="similarity">
    <text evidence="2">Belongs to the LemA family.</text>
</comment>
<organism evidence="6 7">
    <name type="scientific">Heliorestis acidaminivorans</name>
    <dbReference type="NCBI Taxonomy" id="553427"/>
    <lineage>
        <taxon>Bacteria</taxon>
        <taxon>Bacillati</taxon>
        <taxon>Bacillota</taxon>
        <taxon>Clostridia</taxon>
        <taxon>Eubacteriales</taxon>
        <taxon>Heliobacteriaceae</taxon>
        <taxon>Heliorestis</taxon>
    </lineage>
</organism>
<dbReference type="Proteomes" id="UP000468766">
    <property type="component" value="Unassembled WGS sequence"/>
</dbReference>
<evidence type="ECO:0000313" key="6">
    <source>
        <dbReference type="EMBL" id="KAB2954674.1"/>
    </source>
</evidence>
<accession>A0A6I0EW67</accession>
<protein>
    <submittedName>
        <fullName evidence="6">LemA family protein</fullName>
    </submittedName>
</protein>
<proteinExistence type="inferred from homology"/>
<dbReference type="Gene3D" id="1.20.1440.20">
    <property type="entry name" value="LemA-like domain"/>
    <property type="match status" value="1"/>
</dbReference>
<dbReference type="SUPFAM" id="SSF140478">
    <property type="entry name" value="LemA-like"/>
    <property type="match status" value="1"/>
</dbReference>
<keyword evidence="4" id="KW-1133">Transmembrane helix</keyword>